<name>A0ABM1T371_LIMPO</name>
<evidence type="ECO:0000256" key="1">
    <source>
        <dbReference type="ARBA" id="ARBA00004173"/>
    </source>
</evidence>
<dbReference type="Proteomes" id="UP000694941">
    <property type="component" value="Unplaced"/>
</dbReference>
<comment type="subcellular location">
    <subcellularLocation>
        <location evidence="3">Cytoplasm</location>
        <location evidence="3">Cytosol</location>
    </subcellularLocation>
    <subcellularLocation>
        <location evidence="2">Endoplasmic reticulum</location>
    </subcellularLocation>
    <subcellularLocation>
        <location evidence="1">Mitochondrion</location>
    </subcellularLocation>
</comment>
<protein>
    <submittedName>
        <fullName evidence="8">Rap1 GTPase-GDP dissociation stimulator 1-like</fullName>
    </submittedName>
</protein>
<keyword evidence="7" id="KW-1185">Reference proteome</keyword>
<dbReference type="Pfam" id="PF00514">
    <property type="entry name" value="Arm"/>
    <property type="match status" value="1"/>
</dbReference>
<evidence type="ECO:0000256" key="3">
    <source>
        <dbReference type="ARBA" id="ARBA00004514"/>
    </source>
</evidence>
<dbReference type="SMART" id="SM00185">
    <property type="entry name" value="ARM"/>
    <property type="match status" value="6"/>
</dbReference>
<keyword evidence="5" id="KW-0256">Endoplasmic reticulum</keyword>
<evidence type="ECO:0000256" key="4">
    <source>
        <dbReference type="ARBA" id="ARBA00022490"/>
    </source>
</evidence>
<sequence>MIPIVCGVSITNCKSKTISSSFAFILNMDLIKHLEALKLFVQEDPSTRESNVDECLDVIIQTVTSNSKESSSRAFVEKLLYEGLAELVIDLLKPPTKLSSTQTTKLIELIAEVAKCEHARKSLSDPTVVSTLLELLSSKDNQVVLQSCRALGNICFDNDLARGIVKDHKGVEKLVHLLKSLLEMKEMPHNLRATASGCLLNMTETCDETQEQALKAGITDVLLQYLSRYHSDEDLASHCLLVLNCLADYDTGREILVEKTSLSYLLEILDKNLTSEVLETLLELFGNLLENDNVKLQLAELGFCQQLLALMKKCQDGVYNEESHNILKTLCDLIVLILTGDDSMEKLYGGRMSEVYKQTMNWICSDDENLQIGGALAAGNFARKDEHCIQMVKDHVPKDLIELLKKHCGKDGDIRLQHAVLSALKNLAIPMENKAVLVELGIVDHLLKMAEVETYPVVFKLLGTLRMLVDKQENVANRLGVDSTFIQQLVKWGYTEDHPGVKGEAVRLLAWLVKHSRSTVVMQLIIKEGGVPQFVNMIQSEHQIMQNEALLALIIMADTVLGEITKDFQKSGLSSVVNIQLQQDGLSSETLQNMLTLIASVAATETLKLEFQELGMKSELSRLSESTDKEVCERAKVCLNLLHSTP</sequence>
<keyword evidence="4" id="KW-0963">Cytoplasm</keyword>
<dbReference type="InterPro" id="IPR040144">
    <property type="entry name" value="RAP1GDS1"/>
</dbReference>
<proteinExistence type="predicted"/>
<dbReference type="InterPro" id="IPR011989">
    <property type="entry name" value="ARM-like"/>
</dbReference>
<dbReference type="RefSeq" id="XP_022250327.1">
    <property type="nucleotide sequence ID" value="XM_022394619.1"/>
</dbReference>
<evidence type="ECO:0000256" key="2">
    <source>
        <dbReference type="ARBA" id="ARBA00004240"/>
    </source>
</evidence>
<dbReference type="PANTHER" id="PTHR10957">
    <property type="entry name" value="RAP1 GTPASE-GDP DISSOCIATION STIMULATOR 1"/>
    <property type="match status" value="1"/>
</dbReference>
<dbReference type="InterPro" id="IPR000225">
    <property type="entry name" value="Armadillo"/>
</dbReference>
<keyword evidence="6" id="KW-0496">Mitochondrion</keyword>
<gene>
    <name evidence="8" type="primary">LOC106466129</name>
</gene>
<dbReference type="InterPro" id="IPR016024">
    <property type="entry name" value="ARM-type_fold"/>
</dbReference>
<accession>A0ABM1T371</accession>
<organism evidence="7 8">
    <name type="scientific">Limulus polyphemus</name>
    <name type="common">Atlantic horseshoe crab</name>
    <dbReference type="NCBI Taxonomy" id="6850"/>
    <lineage>
        <taxon>Eukaryota</taxon>
        <taxon>Metazoa</taxon>
        <taxon>Ecdysozoa</taxon>
        <taxon>Arthropoda</taxon>
        <taxon>Chelicerata</taxon>
        <taxon>Merostomata</taxon>
        <taxon>Xiphosura</taxon>
        <taxon>Limulidae</taxon>
        <taxon>Limulus</taxon>
    </lineage>
</organism>
<evidence type="ECO:0000313" key="7">
    <source>
        <dbReference type="Proteomes" id="UP000694941"/>
    </source>
</evidence>
<reference evidence="8" key="1">
    <citation type="submission" date="2025-08" db="UniProtKB">
        <authorList>
            <consortium name="RefSeq"/>
        </authorList>
    </citation>
    <scope>IDENTIFICATION</scope>
    <source>
        <tissue evidence="8">Muscle</tissue>
    </source>
</reference>
<evidence type="ECO:0000256" key="5">
    <source>
        <dbReference type="ARBA" id="ARBA00022824"/>
    </source>
</evidence>
<evidence type="ECO:0000256" key="6">
    <source>
        <dbReference type="ARBA" id="ARBA00023128"/>
    </source>
</evidence>
<dbReference type="Gene3D" id="1.25.10.10">
    <property type="entry name" value="Leucine-rich Repeat Variant"/>
    <property type="match status" value="3"/>
</dbReference>
<dbReference type="SUPFAM" id="SSF48371">
    <property type="entry name" value="ARM repeat"/>
    <property type="match status" value="2"/>
</dbReference>
<dbReference type="GeneID" id="106466129"/>
<evidence type="ECO:0000313" key="8">
    <source>
        <dbReference type="RefSeq" id="XP_022250327.1"/>
    </source>
</evidence>